<accession>A0A8J4UER9</accession>
<organism evidence="1 2">
    <name type="scientific">Clarias magur</name>
    <name type="common">Asian catfish</name>
    <name type="synonym">Macropteronotus magur</name>
    <dbReference type="NCBI Taxonomy" id="1594786"/>
    <lineage>
        <taxon>Eukaryota</taxon>
        <taxon>Metazoa</taxon>
        <taxon>Chordata</taxon>
        <taxon>Craniata</taxon>
        <taxon>Vertebrata</taxon>
        <taxon>Euteleostomi</taxon>
        <taxon>Actinopterygii</taxon>
        <taxon>Neopterygii</taxon>
        <taxon>Teleostei</taxon>
        <taxon>Ostariophysi</taxon>
        <taxon>Siluriformes</taxon>
        <taxon>Clariidae</taxon>
        <taxon>Clarias</taxon>
    </lineage>
</organism>
<keyword evidence="2" id="KW-1185">Reference proteome</keyword>
<dbReference type="AlphaFoldDB" id="A0A8J4UER9"/>
<dbReference type="EMBL" id="QNUK01000047">
    <property type="protein sequence ID" value="KAF5905241.1"/>
    <property type="molecule type" value="Genomic_DNA"/>
</dbReference>
<sequence length="85" mass="9367">MLISRNGLGPIPKAKCGCESEVVLRTKQKMSLFLGTGVSSVPFCLPFQRLRCNVSVHILLAWQYGVDSRPSLALTAVHDFLLFTC</sequence>
<dbReference type="Proteomes" id="UP000727407">
    <property type="component" value="Unassembled WGS sequence"/>
</dbReference>
<comment type="caution">
    <text evidence="1">The sequence shown here is derived from an EMBL/GenBank/DDBJ whole genome shotgun (WGS) entry which is preliminary data.</text>
</comment>
<evidence type="ECO:0000313" key="1">
    <source>
        <dbReference type="EMBL" id="KAF5905241.1"/>
    </source>
</evidence>
<evidence type="ECO:0000313" key="2">
    <source>
        <dbReference type="Proteomes" id="UP000727407"/>
    </source>
</evidence>
<gene>
    <name evidence="1" type="ORF">DAT39_005037</name>
</gene>
<reference evidence="1" key="1">
    <citation type="submission" date="2020-07" db="EMBL/GenBank/DDBJ databases">
        <title>Clarias magur genome sequencing, assembly and annotation.</title>
        <authorList>
            <person name="Kushwaha B."/>
            <person name="Kumar R."/>
            <person name="Das P."/>
            <person name="Joshi C.G."/>
            <person name="Kumar D."/>
            <person name="Nagpure N.S."/>
            <person name="Pandey M."/>
            <person name="Agarwal S."/>
            <person name="Srivastava S."/>
            <person name="Singh M."/>
            <person name="Sahoo L."/>
            <person name="Jayasankar P."/>
            <person name="Meher P.K."/>
            <person name="Koringa P.G."/>
            <person name="Iquebal M.A."/>
            <person name="Das S.P."/>
            <person name="Bit A."/>
            <person name="Patnaik S."/>
            <person name="Patel N."/>
            <person name="Shah T.M."/>
            <person name="Hinsu A."/>
            <person name="Jena J.K."/>
        </authorList>
    </citation>
    <scope>NUCLEOTIDE SEQUENCE</scope>
    <source>
        <strain evidence="1">CIFAMagur01</strain>
        <tissue evidence="1">Testis</tissue>
    </source>
</reference>
<proteinExistence type="predicted"/>
<name>A0A8J4UER9_CLAMG</name>
<protein>
    <submittedName>
        <fullName evidence="1">Uncharacterized protein</fullName>
    </submittedName>
</protein>